<dbReference type="AlphaFoldDB" id="A0A409WDS9"/>
<dbReference type="OrthoDB" id="3033067at2759"/>
<sequence>MVNPGAFRGLRKEFLVAEKQSYAAAMEGGYGADALAQIQRRYFKRFPVELGHFEEPSQEHLASVDDDAPDPEPEEPDASKLTPEEFEAATKKAAHRQKVIRYRKAQIKRWMAYQYMKDQDLDPKDSGVNNPFHSLIFTITGKEAGRPRRRIPVNVWRKTQREAIEAKLKVVAANEGITKDRLASYRDKIARDMFNDLSASEQEHWKEQANIESTFALEDWKQKMLTDPPTAADDYQVAIQGLVRISKPFLDFVCKATGWKATLIAGGPEPAQDGKLNVISVHSGETPGPMKLNWGRALRARFKRDVISCFGDFLKMCYTPEECRARALSLTEGYEGIVEEECNQEGVDHDTVDLISPAAPTPVASVIGTASHTTDTAPRPTGVGIPGDRVRPSTLSSSNTLNLPKTYNVPSQVNAPSGLRQPFPFGPGRRGPERALPSRSNTSNVKLGKNLHSQKENIPPRTSSHLRTPGPFRDPRSFRLPPVRDPNPALSRGPTPAPSRTPTPPSHGTSPPPSSSPTPPPPLRRRSPTPFDSLPLDYGRFNEHALLPPYSSCSPPPTIAMPHREPVGITTQRNEGRPAKEVGGVIANVDAGNCHAGGATPELGQSVTTAPAASTQRLKKERKKKISPSVEPTRKSGRRVAEKRKATEAASPDSCKPKKRRKSTGTWIVSDDEGGWRDQDGNPCDPPSNYIAF</sequence>
<gene>
    <name evidence="2" type="ORF">CVT26_012762</name>
</gene>
<feature type="region of interest" description="Disordered" evidence="1">
    <location>
        <begin position="368"/>
        <end position="578"/>
    </location>
</feature>
<feature type="compositionally biased region" description="Acidic residues" evidence="1">
    <location>
        <begin position="64"/>
        <end position="76"/>
    </location>
</feature>
<accession>A0A409WDS9</accession>
<feature type="region of interest" description="Disordered" evidence="1">
    <location>
        <begin position="55"/>
        <end position="82"/>
    </location>
</feature>
<dbReference type="Proteomes" id="UP000284706">
    <property type="component" value="Unassembled WGS sequence"/>
</dbReference>
<feature type="compositionally biased region" description="Basic residues" evidence="1">
    <location>
        <begin position="617"/>
        <end position="626"/>
    </location>
</feature>
<comment type="caution">
    <text evidence="2">The sequence shown here is derived from an EMBL/GenBank/DDBJ whole genome shotgun (WGS) entry which is preliminary data.</text>
</comment>
<organism evidence="2 3">
    <name type="scientific">Gymnopilus dilepis</name>
    <dbReference type="NCBI Taxonomy" id="231916"/>
    <lineage>
        <taxon>Eukaryota</taxon>
        <taxon>Fungi</taxon>
        <taxon>Dikarya</taxon>
        <taxon>Basidiomycota</taxon>
        <taxon>Agaricomycotina</taxon>
        <taxon>Agaricomycetes</taxon>
        <taxon>Agaricomycetidae</taxon>
        <taxon>Agaricales</taxon>
        <taxon>Agaricineae</taxon>
        <taxon>Hymenogastraceae</taxon>
        <taxon>Gymnopilus</taxon>
    </lineage>
</organism>
<evidence type="ECO:0000313" key="2">
    <source>
        <dbReference type="EMBL" id="PPQ76636.1"/>
    </source>
</evidence>
<evidence type="ECO:0000313" key="3">
    <source>
        <dbReference type="Proteomes" id="UP000284706"/>
    </source>
</evidence>
<dbReference type="EMBL" id="NHYE01005138">
    <property type="protein sequence ID" value="PPQ76636.1"/>
    <property type="molecule type" value="Genomic_DNA"/>
</dbReference>
<feature type="compositionally biased region" description="Low complexity" evidence="1">
    <location>
        <begin position="418"/>
        <end position="427"/>
    </location>
</feature>
<proteinExistence type="predicted"/>
<dbReference type="STRING" id="231916.A0A409WDS9"/>
<feature type="compositionally biased region" description="Polar residues" evidence="1">
    <location>
        <begin position="603"/>
        <end position="616"/>
    </location>
</feature>
<evidence type="ECO:0000256" key="1">
    <source>
        <dbReference type="SAM" id="MobiDB-lite"/>
    </source>
</evidence>
<dbReference type="InParanoid" id="A0A409WDS9"/>
<name>A0A409WDS9_9AGAR</name>
<reference evidence="2 3" key="1">
    <citation type="journal article" date="2018" name="Evol. Lett.">
        <title>Horizontal gene cluster transfer increased hallucinogenic mushroom diversity.</title>
        <authorList>
            <person name="Reynolds H.T."/>
            <person name="Vijayakumar V."/>
            <person name="Gluck-Thaler E."/>
            <person name="Korotkin H.B."/>
            <person name="Matheny P.B."/>
            <person name="Slot J.C."/>
        </authorList>
    </citation>
    <scope>NUCLEOTIDE SEQUENCE [LARGE SCALE GENOMIC DNA]</scope>
    <source>
        <strain evidence="2 3">SRW20</strain>
    </source>
</reference>
<protein>
    <submittedName>
        <fullName evidence="2">Uncharacterized protein</fullName>
    </submittedName>
</protein>
<feature type="compositionally biased region" description="Low complexity" evidence="1">
    <location>
        <begin position="393"/>
        <end position="403"/>
    </location>
</feature>
<feature type="region of interest" description="Disordered" evidence="1">
    <location>
        <begin position="592"/>
        <end position="693"/>
    </location>
</feature>
<keyword evidence="3" id="KW-1185">Reference proteome</keyword>
<feature type="compositionally biased region" description="Pro residues" evidence="1">
    <location>
        <begin position="495"/>
        <end position="522"/>
    </location>
</feature>